<dbReference type="AlphaFoldDB" id="A0AAD9GXX7"/>
<dbReference type="Proteomes" id="UP001259832">
    <property type="component" value="Unassembled WGS sequence"/>
</dbReference>
<dbReference type="EMBL" id="JASMQC010000003">
    <property type="protein sequence ID" value="KAK1946616.1"/>
    <property type="molecule type" value="Genomic_DNA"/>
</dbReference>
<protein>
    <submittedName>
        <fullName evidence="1">Uncharacterized protein</fullName>
    </submittedName>
</protein>
<accession>A0AAD9GXX7</accession>
<gene>
    <name evidence="1" type="ORF">P3T76_002168</name>
</gene>
<reference evidence="1" key="1">
    <citation type="submission" date="2023-08" db="EMBL/GenBank/DDBJ databases">
        <title>Reference Genome Resource for the Citrus Pathogen Phytophthora citrophthora.</title>
        <authorList>
            <person name="Moller H."/>
            <person name="Coetzee B."/>
            <person name="Rose L.J."/>
            <person name="Van Niekerk J.M."/>
        </authorList>
    </citation>
    <scope>NUCLEOTIDE SEQUENCE</scope>
    <source>
        <strain evidence="1">STE-U-9442</strain>
    </source>
</reference>
<keyword evidence="2" id="KW-1185">Reference proteome</keyword>
<organism evidence="1 2">
    <name type="scientific">Phytophthora citrophthora</name>
    <dbReference type="NCBI Taxonomy" id="4793"/>
    <lineage>
        <taxon>Eukaryota</taxon>
        <taxon>Sar</taxon>
        <taxon>Stramenopiles</taxon>
        <taxon>Oomycota</taxon>
        <taxon>Peronosporomycetes</taxon>
        <taxon>Peronosporales</taxon>
        <taxon>Peronosporaceae</taxon>
        <taxon>Phytophthora</taxon>
    </lineage>
</organism>
<proteinExistence type="predicted"/>
<evidence type="ECO:0000313" key="1">
    <source>
        <dbReference type="EMBL" id="KAK1946616.1"/>
    </source>
</evidence>
<sequence>MRRPHIWLADYVHYGFSILSNNAFENHAQRLRHGTLLLLLLLLLLLVSSAKRDMAISVGSMEYNFLSSIRLVATIIYSRVEMVPLFKENDLFADIVNSPIPVLLSLVSIEP</sequence>
<evidence type="ECO:0000313" key="2">
    <source>
        <dbReference type="Proteomes" id="UP001259832"/>
    </source>
</evidence>
<comment type="caution">
    <text evidence="1">The sequence shown here is derived from an EMBL/GenBank/DDBJ whole genome shotgun (WGS) entry which is preliminary data.</text>
</comment>
<name>A0AAD9GXX7_9STRA</name>